<dbReference type="PROSITE" id="PS51319">
    <property type="entry name" value="TFIIS_N"/>
    <property type="match status" value="1"/>
</dbReference>
<feature type="region of interest" description="Disordered" evidence="2">
    <location>
        <begin position="129"/>
        <end position="170"/>
    </location>
</feature>
<accession>A0ABD3RIJ3</accession>
<evidence type="ECO:0000256" key="1">
    <source>
        <dbReference type="PROSITE-ProRule" id="PRU00649"/>
    </source>
</evidence>
<comment type="caution">
    <text evidence="4">The sequence shown here is derived from an EMBL/GenBank/DDBJ whole genome shotgun (WGS) entry which is preliminary data.</text>
</comment>
<comment type="subcellular location">
    <subcellularLocation>
        <location evidence="1">Nucleus</location>
    </subcellularLocation>
</comment>
<dbReference type="AlphaFoldDB" id="A0ABD3RIJ3"/>
<keyword evidence="1" id="KW-0539">Nucleus</keyword>
<feature type="region of interest" description="Disordered" evidence="2">
    <location>
        <begin position="1"/>
        <end position="25"/>
    </location>
</feature>
<dbReference type="GO" id="GO:0005634">
    <property type="term" value="C:nucleus"/>
    <property type="evidence" value="ECO:0007669"/>
    <property type="project" value="UniProtKB-SubCell"/>
</dbReference>
<dbReference type="EMBL" id="JALLPB020000214">
    <property type="protein sequence ID" value="KAL3812137.1"/>
    <property type="molecule type" value="Genomic_DNA"/>
</dbReference>
<feature type="compositionally biased region" description="Basic and acidic residues" evidence="2">
    <location>
        <begin position="1"/>
        <end position="11"/>
    </location>
</feature>
<dbReference type="Gene3D" id="1.20.930.10">
    <property type="entry name" value="Conserved domain common to transcription factors TFIIS, elongin A, CRSP70"/>
    <property type="match status" value="1"/>
</dbReference>
<evidence type="ECO:0000313" key="5">
    <source>
        <dbReference type="Proteomes" id="UP001530377"/>
    </source>
</evidence>
<organism evidence="4 5">
    <name type="scientific">Cyclostephanos tholiformis</name>
    <dbReference type="NCBI Taxonomy" id="382380"/>
    <lineage>
        <taxon>Eukaryota</taxon>
        <taxon>Sar</taxon>
        <taxon>Stramenopiles</taxon>
        <taxon>Ochrophyta</taxon>
        <taxon>Bacillariophyta</taxon>
        <taxon>Coscinodiscophyceae</taxon>
        <taxon>Thalassiosirophycidae</taxon>
        <taxon>Stephanodiscales</taxon>
        <taxon>Stephanodiscaceae</taxon>
        <taxon>Cyclostephanos</taxon>
    </lineage>
</organism>
<feature type="domain" description="TFIIS N-terminal" evidence="3">
    <location>
        <begin position="186"/>
        <end position="258"/>
    </location>
</feature>
<name>A0ABD3RIJ3_9STRA</name>
<proteinExistence type="predicted"/>
<reference evidence="4 5" key="1">
    <citation type="submission" date="2024-10" db="EMBL/GenBank/DDBJ databases">
        <title>Updated reference genomes for cyclostephanoid diatoms.</title>
        <authorList>
            <person name="Roberts W.R."/>
            <person name="Alverson A.J."/>
        </authorList>
    </citation>
    <scope>NUCLEOTIDE SEQUENCE [LARGE SCALE GENOMIC DNA]</scope>
    <source>
        <strain evidence="4 5">AJA228-03</strain>
    </source>
</reference>
<evidence type="ECO:0000256" key="2">
    <source>
        <dbReference type="SAM" id="MobiDB-lite"/>
    </source>
</evidence>
<protein>
    <recommendedName>
        <fullName evidence="3">TFIIS N-terminal domain-containing protein</fullName>
    </recommendedName>
</protein>
<evidence type="ECO:0000259" key="3">
    <source>
        <dbReference type="PROSITE" id="PS51319"/>
    </source>
</evidence>
<evidence type="ECO:0000313" key="4">
    <source>
        <dbReference type="EMBL" id="KAL3812137.1"/>
    </source>
</evidence>
<feature type="compositionally biased region" description="Polar residues" evidence="2">
    <location>
        <begin position="138"/>
        <end position="170"/>
    </location>
</feature>
<sequence>MVPRPRREPPSKFETCPPPPPDREYYPLEIKASDLRVSGFSRRGSGCHVIGGPPGGHIFEKASSRHARHRAIYRSSADGRAVADNAIPLGGGAEHRRAGCSNPWEGSGMAKTGSINYASGRRRVSWEIGGRKRFASNGPGSDTSETNMHGSVATQGSPSPSNAAISRPGNVSGTSIIDTIKVIQVALLRESARPVEASRTGSIIALLKKLDNVDVSVDVLSRTRIRRSLTKINKYNNVAVHLAVDHLNGKWSAISGRWQEELLPPLG</sequence>
<dbReference type="Proteomes" id="UP001530377">
    <property type="component" value="Unassembled WGS sequence"/>
</dbReference>
<keyword evidence="5" id="KW-1185">Reference proteome</keyword>
<gene>
    <name evidence="4" type="ORF">ACHAXA_001844</name>
</gene>
<dbReference type="InterPro" id="IPR017923">
    <property type="entry name" value="TFIIS_N"/>
</dbReference>
<dbReference type="InterPro" id="IPR035441">
    <property type="entry name" value="TFIIS/LEDGF_dom_sf"/>
</dbReference>
<dbReference type="SUPFAM" id="SSF47676">
    <property type="entry name" value="Conserved domain common to transcription factors TFIIS, elongin A, CRSP70"/>
    <property type="match status" value="1"/>
</dbReference>